<keyword evidence="2" id="KW-1185">Reference proteome</keyword>
<comment type="caution">
    <text evidence="1">The sequence shown here is derived from an EMBL/GenBank/DDBJ whole genome shotgun (WGS) entry which is preliminary data.</text>
</comment>
<dbReference type="GO" id="GO:0005777">
    <property type="term" value="C:peroxisome"/>
    <property type="evidence" value="ECO:0007669"/>
    <property type="project" value="InterPro"/>
</dbReference>
<reference evidence="1" key="1">
    <citation type="submission" date="2020-12" db="EMBL/GenBank/DDBJ databases">
        <title>Metabolic potential, ecology and presence of endohyphal bacteria is reflected in genomic diversity of Mucoromycotina.</title>
        <authorList>
            <person name="Muszewska A."/>
            <person name="Okrasinska A."/>
            <person name="Steczkiewicz K."/>
            <person name="Drgas O."/>
            <person name="Orlowska M."/>
            <person name="Perlinska-Lenart U."/>
            <person name="Aleksandrzak-Piekarczyk T."/>
            <person name="Szatraj K."/>
            <person name="Zielenkiewicz U."/>
            <person name="Pilsyk S."/>
            <person name="Malc E."/>
            <person name="Mieczkowski P."/>
            <person name="Kruszewska J.S."/>
            <person name="Biernat P."/>
            <person name="Pawlowska J."/>
        </authorList>
    </citation>
    <scope>NUCLEOTIDE SEQUENCE</scope>
    <source>
        <strain evidence="1">WA0000017839</strain>
    </source>
</reference>
<evidence type="ECO:0000313" key="1">
    <source>
        <dbReference type="EMBL" id="KAG2197726.1"/>
    </source>
</evidence>
<feature type="non-terminal residue" evidence="1">
    <location>
        <position position="1"/>
    </location>
</feature>
<dbReference type="AlphaFoldDB" id="A0A8H7QS85"/>
<dbReference type="OrthoDB" id="2287048at2759"/>
<dbReference type="EMBL" id="JAEPRD010000122">
    <property type="protein sequence ID" value="KAG2197726.1"/>
    <property type="molecule type" value="Genomic_DNA"/>
</dbReference>
<dbReference type="InterPro" id="IPR033228">
    <property type="entry name" value="SZT2"/>
</dbReference>
<organism evidence="1 2">
    <name type="scientific">Mucor saturninus</name>
    <dbReference type="NCBI Taxonomy" id="64648"/>
    <lineage>
        <taxon>Eukaryota</taxon>
        <taxon>Fungi</taxon>
        <taxon>Fungi incertae sedis</taxon>
        <taxon>Mucoromycota</taxon>
        <taxon>Mucoromycotina</taxon>
        <taxon>Mucoromycetes</taxon>
        <taxon>Mucorales</taxon>
        <taxon>Mucorineae</taxon>
        <taxon>Mucoraceae</taxon>
        <taxon>Mucor</taxon>
    </lineage>
</organism>
<proteinExistence type="predicted"/>
<dbReference type="PANTHER" id="PTHR14918">
    <property type="entry name" value="KICSTOR COMPLEX PROTEIN SZT2"/>
    <property type="match status" value="1"/>
</dbReference>
<dbReference type="Proteomes" id="UP000603453">
    <property type="component" value="Unassembled WGS sequence"/>
</dbReference>
<name>A0A8H7QS85_9FUNG</name>
<dbReference type="PANTHER" id="PTHR14918:SF3">
    <property type="entry name" value="KICSTOR COMPLEX PROTEIN SZT2"/>
    <property type="match status" value="1"/>
</dbReference>
<protein>
    <submittedName>
        <fullName evidence="1">Uncharacterized protein</fullName>
    </submittedName>
</protein>
<evidence type="ECO:0000313" key="2">
    <source>
        <dbReference type="Proteomes" id="UP000603453"/>
    </source>
</evidence>
<sequence>DTSSSFQQQPNVFDTVDNAKLCRVLKSNADTVYTAVRGADANTVLRDVYAHSTADNKNQFDNDYLLRHGEPYLDMYLARSKPLAAHEKAFKVYTKWADHYYGPGNTETTDEMMTVEELKQILKASRLLHFCRTPLIFSESNSSVSDMTSIAESGIFEKLFNKLTVQKSEEMTGWYEQLSRGFMREYASYLESIGMHLIVYGPSNDQPDEVEAYLSHFTITENYSVESPVVYLLQVFEGGSIMCEVRLTGAFVSVTLYTLHRRYGRLQSSPYTQRRKEVGRENFQSFMGECDKFKQRIHVNSFVFDFHLRYIQRSLDDVEALPSNLNLLSIIRNTVSVYDRPAIYSRNRIINGIYEFPVEDSLSNLSSWILGSGLKLELKTLKMDKAPVACFVSSDNPTFENRHCMENTPFRYTLVICPAEKTSSGRWRDSISVHRQGSFDMMGSNPTQKLVSRIVVGEEYTRKISLQYFVLVTYRGMDRCTSSEHCQKAWSEVLKEKPQRYANFLDEVLAPEQFTMNDVFESAKFKIDQIIDKAIQLFHREADWNKLYEIVRPNLTKELPEDLVQLTSRFNPVDLGVADNSFDKFLQLKGLNWNDALDNLKTFYKMTSGDIYIKDTRHVLLFIPNAASPTFFHFICSPGEKCKVTINTKEGGRQGHVLRDDEKNYISQLATNLSYYIWKRVHYY</sequence>
<gene>
    <name evidence="1" type="ORF">INT47_010662</name>
</gene>
<accession>A0A8H7QS85</accession>